<accession>A0AAV4MN47</accession>
<dbReference type="AlphaFoldDB" id="A0AAV4MN47"/>
<evidence type="ECO:0000313" key="2">
    <source>
        <dbReference type="Proteomes" id="UP001054945"/>
    </source>
</evidence>
<keyword evidence="2" id="KW-1185">Reference proteome</keyword>
<evidence type="ECO:0000313" key="1">
    <source>
        <dbReference type="EMBL" id="GIX73265.1"/>
    </source>
</evidence>
<sequence>MNRAKRRMGRDQCIHRFQKMATKDIADASLCLSKPPLGGDKRGKMAAGTFSVVGIAVGTQDIVNGIILVSFYQNHQLCSASGVNRFLCIRKLLQLS</sequence>
<dbReference type="EMBL" id="BPLR01019931">
    <property type="protein sequence ID" value="GIX73265.1"/>
    <property type="molecule type" value="Genomic_DNA"/>
</dbReference>
<comment type="caution">
    <text evidence="1">The sequence shown here is derived from an EMBL/GenBank/DDBJ whole genome shotgun (WGS) entry which is preliminary data.</text>
</comment>
<proteinExistence type="predicted"/>
<reference evidence="1 2" key="1">
    <citation type="submission" date="2021-06" db="EMBL/GenBank/DDBJ databases">
        <title>Caerostris extrusa draft genome.</title>
        <authorList>
            <person name="Kono N."/>
            <person name="Arakawa K."/>
        </authorList>
    </citation>
    <scope>NUCLEOTIDE SEQUENCE [LARGE SCALE GENOMIC DNA]</scope>
</reference>
<protein>
    <submittedName>
        <fullName evidence="1">Uncharacterized protein</fullName>
    </submittedName>
</protein>
<name>A0AAV4MN47_CAEEX</name>
<dbReference type="Proteomes" id="UP001054945">
    <property type="component" value="Unassembled WGS sequence"/>
</dbReference>
<organism evidence="1 2">
    <name type="scientific">Caerostris extrusa</name>
    <name type="common">Bark spider</name>
    <name type="synonym">Caerostris bankana</name>
    <dbReference type="NCBI Taxonomy" id="172846"/>
    <lineage>
        <taxon>Eukaryota</taxon>
        <taxon>Metazoa</taxon>
        <taxon>Ecdysozoa</taxon>
        <taxon>Arthropoda</taxon>
        <taxon>Chelicerata</taxon>
        <taxon>Arachnida</taxon>
        <taxon>Araneae</taxon>
        <taxon>Araneomorphae</taxon>
        <taxon>Entelegynae</taxon>
        <taxon>Araneoidea</taxon>
        <taxon>Araneidae</taxon>
        <taxon>Caerostris</taxon>
    </lineage>
</organism>
<gene>
    <name evidence="1" type="ORF">CEXT_549411</name>
</gene>